<protein>
    <recommendedName>
        <fullName evidence="5">TATA-binding protein interacting (TIP20) domain-containing protein</fullName>
    </recommendedName>
</protein>
<dbReference type="Pfam" id="PF25782">
    <property type="entry name" value="TPR_CAND1"/>
    <property type="match status" value="1"/>
</dbReference>
<dbReference type="InterPro" id="IPR013932">
    <property type="entry name" value="TATA-bd_TIP120"/>
</dbReference>
<evidence type="ECO:0000256" key="2">
    <source>
        <dbReference type="ARBA" id="ARBA00022737"/>
    </source>
</evidence>
<evidence type="ECO:0000313" key="7">
    <source>
        <dbReference type="Proteomes" id="UP000829685"/>
    </source>
</evidence>
<feature type="domain" description="TATA-binding protein interacting (TIP20)" evidence="5">
    <location>
        <begin position="1156"/>
        <end position="1339"/>
    </location>
</feature>
<reference evidence="6" key="1">
    <citation type="submission" date="2021-03" db="EMBL/GenBank/DDBJ databases">
        <title>Revisited historic fungal species revealed as producer of novel bioactive compounds through whole genome sequencing and comparative genomics.</title>
        <authorList>
            <person name="Vignolle G.A."/>
            <person name="Hochenegger N."/>
            <person name="Mach R.L."/>
            <person name="Mach-Aigner A.R."/>
            <person name="Javad Rahimi M."/>
            <person name="Salim K.A."/>
            <person name="Chan C.M."/>
            <person name="Lim L.B.L."/>
            <person name="Cai F."/>
            <person name="Druzhinina I.S."/>
            <person name="U'Ren J.M."/>
            <person name="Derntl C."/>
        </authorList>
    </citation>
    <scope>NUCLEOTIDE SEQUENCE</scope>
    <source>
        <strain evidence="6">TUCIM 5799</strain>
    </source>
</reference>
<keyword evidence="2" id="KW-0677">Repeat</keyword>
<name>A0A9P9WCF5_9PEZI</name>
<feature type="region of interest" description="Disordered" evidence="4">
    <location>
        <begin position="364"/>
        <end position="399"/>
    </location>
</feature>
<evidence type="ECO:0000256" key="1">
    <source>
        <dbReference type="ARBA" id="ARBA00007657"/>
    </source>
</evidence>
<gene>
    <name evidence="6" type="ORF">JX265_011584</name>
</gene>
<dbReference type="PANTHER" id="PTHR12696">
    <property type="entry name" value="TIP120"/>
    <property type="match status" value="1"/>
</dbReference>
<feature type="compositionally biased region" description="Acidic residues" evidence="4">
    <location>
        <begin position="365"/>
        <end position="399"/>
    </location>
</feature>
<sequence length="1356" mass="147865">MASSINNPTVQTINQLLGKLSDPDPDHRFMSLEDLKQILSKHRVDLLHNDYNTASRVADAVIKSLDDQHGEVQNLALRCIGPLVSRIPTSVVAPTLEKLGMLKIKNSVDNSLPSIALRSAIAALPKPVRGVAPDRNVIETYNIISRVLIPRILGYSPSGSGKGAMQVETQGLLDETAELTSEAVDVLIEVVRDFGPLLQPLEIEKLQDVVVKVLERNTASGPVKKRAVVALAILGPYLSDDVLNIFIIKISSALSQKNVTPVMRKLYITILGSLARSIPYQFGEHLSTLLPFILAALGQAELQAHIDAADESDDQASIEFNEVREAAMIALEAFLASCGTQMRPYTEEVISCCLRYLKYDPNYAVDDDEDMDEDEDDEDEEDEDDDFGDDDGFDDDDDDGSWKVRRCATKTLYTLISTRSSDLLDKGTLYSVVAPQLIKRFDEREESVRLEVIGTLALLIRKTGEGVLRSVPLDEEAELLQSLPESRKRRRQDSGGLAISSKAPYLGAGLASPTREEIPPTGPRADLSQQTPSIVKAATKQLKGKQISTKQAVINLLDDLISLQNGGLSDYFDKVMPPVIEVTKGSASSIGSTSTTLSGGASSATPTTLRVAVLRFISDIARTHSSNLLQPYLSKVADGVVAAVNDRFYKISSEALRTAEELVKAITPPRARLTSQKYKPELFKLYDIIVDRAAANDADTEVRQRAIQALGTLLSRTSVPEGTSLLPVDKRQAGLKLLLERLRNETTRLQAVRAIDNVALHTVTAGGLNPDWIQPVALELCAQLRKTNRALRGASIQALQHLIMSPSAKGALQADTIKGIVGAIQPVIEANDSHLLSPALHVLAHLEQGNPALILNPGLITAVCGLLRSLITESALNAFLSLATSVGQTGQAKPLMQGVLQVGVGGDAAAVGKVAGTLYVASNGKAGVSVDEFITELATASKMNPPDNNRQSLALAILGEIGLRLGAESPIKPDLFLQQFHEEPDKVSMSAAVALGRAGAGNLPVFLPIILGSVKKAGSQQYLLLQSIREILKQVVRNSTDISSYAGNIWDLLFSASQYEDNKAICAECIGSMAILSPKTYIPKLQQLFQSPDPKFRAVAVQAIRYTLPDSDEAFDNMLKTVLVEMLLTVLQDSDMEIRRLAMTTLNSAAHNKPDLILPHLGELVPFVMAESVIKPELIREVQMGPFKHQVDDGLEVRKSAYETLYALMETAFSRISSLEFYDRVIAGLKDENDIRALCNLMLSKLIVIDPDETTRRLDTIAECYRKILSTKLKEGSVKQEVEKQDEANKSVLRVTLLLADKTKTTLPSGTNTGPGAANQQAQQQVSNPVWQQYWEWVNKDFERSIKLLREESREV</sequence>
<dbReference type="GO" id="GO:0010265">
    <property type="term" value="P:SCF complex assembly"/>
    <property type="evidence" value="ECO:0007669"/>
    <property type="project" value="InterPro"/>
</dbReference>
<feature type="region of interest" description="Disordered" evidence="4">
    <location>
        <begin position="507"/>
        <end position="531"/>
    </location>
</feature>
<keyword evidence="3" id="KW-0833">Ubl conjugation pathway</keyword>
<comment type="caution">
    <text evidence="6">The sequence shown here is derived from an EMBL/GenBank/DDBJ whole genome shotgun (WGS) entry which is preliminary data.</text>
</comment>
<dbReference type="Pfam" id="PF08623">
    <property type="entry name" value="TIP120"/>
    <property type="match status" value="1"/>
</dbReference>
<evidence type="ECO:0000259" key="5">
    <source>
        <dbReference type="Pfam" id="PF08623"/>
    </source>
</evidence>
<dbReference type="SUPFAM" id="SSF48371">
    <property type="entry name" value="ARM repeat"/>
    <property type="match status" value="1"/>
</dbReference>
<proteinExistence type="inferred from homology"/>
<dbReference type="Gene3D" id="1.25.10.10">
    <property type="entry name" value="Leucine-rich Repeat Variant"/>
    <property type="match status" value="1"/>
</dbReference>
<keyword evidence="7" id="KW-1185">Reference proteome</keyword>
<accession>A0A9P9WCF5</accession>
<evidence type="ECO:0000256" key="3">
    <source>
        <dbReference type="ARBA" id="ARBA00022786"/>
    </source>
</evidence>
<dbReference type="InterPro" id="IPR011989">
    <property type="entry name" value="ARM-like"/>
</dbReference>
<evidence type="ECO:0000256" key="4">
    <source>
        <dbReference type="SAM" id="MobiDB-lite"/>
    </source>
</evidence>
<comment type="similarity">
    <text evidence="1">Belongs to the CAND family.</text>
</comment>
<dbReference type="InterPro" id="IPR016024">
    <property type="entry name" value="ARM-type_fold"/>
</dbReference>
<dbReference type="InterPro" id="IPR039852">
    <property type="entry name" value="CAND1/CAND2"/>
</dbReference>
<dbReference type="EMBL" id="JAFIMR010000043">
    <property type="protein sequence ID" value="KAI1856625.1"/>
    <property type="molecule type" value="Genomic_DNA"/>
</dbReference>
<organism evidence="6 7">
    <name type="scientific">Neoarthrinium moseri</name>
    <dbReference type="NCBI Taxonomy" id="1658444"/>
    <lineage>
        <taxon>Eukaryota</taxon>
        <taxon>Fungi</taxon>
        <taxon>Dikarya</taxon>
        <taxon>Ascomycota</taxon>
        <taxon>Pezizomycotina</taxon>
        <taxon>Sordariomycetes</taxon>
        <taxon>Xylariomycetidae</taxon>
        <taxon>Amphisphaeriales</taxon>
        <taxon>Apiosporaceae</taxon>
        <taxon>Neoarthrinium</taxon>
    </lineage>
</organism>
<dbReference type="Proteomes" id="UP000829685">
    <property type="component" value="Unassembled WGS sequence"/>
</dbReference>
<evidence type="ECO:0000313" key="6">
    <source>
        <dbReference type="EMBL" id="KAI1856625.1"/>
    </source>
</evidence>